<name>A0A2X3D263_KLEPN</name>
<evidence type="ECO:0000259" key="1">
    <source>
        <dbReference type="Pfam" id="PF07157"/>
    </source>
</evidence>
<accession>A0A2X3D263</accession>
<evidence type="ECO:0000313" key="3">
    <source>
        <dbReference type="Proteomes" id="UP000251123"/>
    </source>
</evidence>
<reference evidence="2 3" key="1">
    <citation type="submission" date="2018-06" db="EMBL/GenBank/DDBJ databases">
        <authorList>
            <consortium name="Pathogen Informatics"/>
            <person name="Doyle S."/>
        </authorList>
    </citation>
    <scope>NUCLEOTIDE SEQUENCE [LARGE SCALE GENOMIC DNA]</scope>
    <source>
        <strain evidence="2 3">NCTC9601</strain>
    </source>
</reference>
<dbReference type="EMBL" id="UASN01000022">
    <property type="protein sequence ID" value="SQC19687.1"/>
    <property type="molecule type" value="Genomic_DNA"/>
</dbReference>
<evidence type="ECO:0000313" key="2">
    <source>
        <dbReference type="EMBL" id="SQC19687.1"/>
    </source>
</evidence>
<protein>
    <submittedName>
        <fullName evidence="2">Mu-like prophage DNA circulation protein</fullName>
    </submittedName>
</protein>
<gene>
    <name evidence="2" type="ORF">NCTC9601_06133</name>
</gene>
<proteinExistence type="predicted"/>
<dbReference type="InterPro" id="IPR009826">
    <property type="entry name" value="DNA_circ_N"/>
</dbReference>
<dbReference type="AlphaFoldDB" id="A0A2X3D263"/>
<dbReference type="Proteomes" id="UP000251123">
    <property type="component" value="Unassembled WGS sequence"/>
</dbReference>
<sequence length="420" mass="46277">MMATTKWEDLRDASFRGVPFFFRDVEGTGGRRAIPHAYPKKEVGWTEDHGAVLTQEQINAVLLGNDYIEQMNRLLAALNTPGPGELVHPWFGVQKVQAGRVTHRLSTEEGGVAYISFEVFEAGEQLFPSATEDTSATALSAADTVKDALENGDYFEALDGIGSMVDTLLDDMQNLISNLPTLPDALNDWMDRLNRFKDLTGIAAAVPGEIIRDVVDLISDIKDLVSEPPFALRVYDQLRDQWKGDRAAQAATKSLADNVSVNASTGFASSVTPVATPEATEAMKTNIEDFRRLVIVSTLVAQAETVATATFETSQDAQTTGDQLAEQLGEMAIDAVESGQRDLWRSLRELRFAVVNDVRIRSVQLPEMHRVTSAQTVPVMLLAYRETGNAENRDELVKRNRLRYPSFITPSQTIEIIGND</sequence>
<dbReference type="Pfam" id="PF07157">
    <property type="entry name" value="DNA_circ_N"/>
    <property type="match status" value="1"/>
</dbReference>
<organism evidence="2 3">
    <name type="scientific">Klebsiella pneumoniae</name>
    <dbReference type="NCBI Taxonomy" id="573"/>
    <lineage>
        <taxon>Bacteria</taxon>
        <taxon>Pseudomonadati</taxon>
        <taxon>Pseudomonadota</taxon>
        <taxon>Gammaproteobacteria</taxon>
        <taxon>Enterobacterales</taxon>
        <taxon>Enterobacteriaceae</taxon>
        <taxon>Klebsiella/Raoultella group</taxon>
        <taxon>Klebsiella</taxon>
        <taxon>Klebsiella pneumoniae complex</taxon>
    </lineage>
</organism>
<feature type="domain" description="DNA circulation N-terminal" evidence="1">
    <location>
        <begin position="10"/>
        <end position="96"/>
    </location>
</feature>